<proteinExistence type="predicted"/>
<accession>A0A8J7CAU3</accession>
<evidence type="ECO:0000313" key="2">
    <source>
        <dbReference type="Proteomes" id="UP000629098"/>
    </source>
</evidence>
<name>A0A8J7CAU3_9CYAN</name>
<dbReference type="AlphaFoldDB" id="A0A8J7CAU3"/>
<keyword evidence="2" id="KW-1185">Reference proteome</keyword>
<evidence type="ECO:0000313" key="1">
    <source>
        <dbReference type="EMBL" id="MBD2777556.1"/>
    </source>
</evidence>
<reference evidence="1" key="1">
    <citation type="submission" date="2020-09" db="EMBL/GenBank/DDBJ databases">
        <title>Iningainema tapete sp. nov. (Scytonemataceae, Cyanobacteria) from greenhouses in central Florida (USA) produces two types of nodularin with biosynthetic potential for microcystin-LR and anabaenopeptins.</title>
        <authorList>
            <person name="Berthold D.E."/>
            <person name="Lefler F.W."/>
            <person name="Huang I.-S."/>
            <person name="Abdulla H."/>
            <person name="Zimba P.V."/>
            <person name="Laughinghouse H.D. IV."/>
        </authorList>
    </citation>
    <scope>NUCLEOTIDE SEQUENCE</scope>
    <source>
        <strain evidence="1">BLCCT55</strain>
    </source>
</reference>
<organism evidence="1 2">
    <name type="scientific">Iningainema tapete BLCC-T55</name>
    <dbReference type="NCBI Taxonomy" id="2748662"/>
    <lineage>
        <taxon>Bacteria</taxon>
        <taxon>Bacillati</taxon>
        <taxon>Cyanobacteriota</taxon>
        <taxon>Cyanophyceae</taxon>
        <taxon>Nostocales</taxon>
        <taxon>Scytonemataceae</taxon>
        <taxon>Iningainema tapete</taxon>
    </lineage>
</organism>
<gene>
    <name evidence="1" type="ORF">ICL16_37320</name>
</gene>
<dbReference type="Proteomes" id="UP000629098">
    <property type="component" value="Unassembled WGS sequence"/>
</dbReference>
<dbReference type="RefSeq" id="WP_190836615.1">
    <property type="nucleotide sequence ID" value="NZ_CAWPPI010000110.1"/>
</dbReference>
<protein>
    <submittedName>
        <fullName evidence="1">Uncharacterized protein</fullName>
    </submittedName>
</protein>
<dbReference type="EMBL" id="JACXAE010000110">
    <property type="protein sequence ID" value="MBD2777556.1"/>
    <property type="molecule type" value="Genomic_DNA"/>
</dbReference>
<sequence>MKTFPKANLPNLFLPLLFLSSFSVGYTLKFSTQELSVKFKAEESAYARPQWGQITKNALKFLGVQIVQETLKVGVESVLSPKSAATKPTNLLTRRPHQLSYVGSFFQCSRGCKYYWSEATGWRIFNSQQGEWEEITYPSRTVVRTHNIYINNIGNFSTQPVAHGYGFDPQYGWVYF</sequence>
<comment type="caution">
    <text evidence="1">The sequence shown here is derived from an EMBL/GenBank/DDBJ whole genome shotgun (WGS) entry which is preliminary data.</text>
</comment>